<sequence>MVGLAADLQMETTAEGVETQEELMLIRNLGCSLIQGYYFGKPMPAEEAAELAAKGAATRPDAHLIQREPRIRIIRAALLHYHGRVKGARLRNISSGGALVECRDEVEVGTDIGLDFGAGGVIAGKIVWAKGTQFGVQFAEKFDLKLLQVAAAPLPKGAKVMRPNYLSGDSSQAG</sequence>
<dbReference type="PANTHER" id="PTHR33121">
    <property type="entry name" value="CYCLIC DI-GMP PHOSPHODIESTERASE PDEF"/>
    <property type="match status" value="1"/>
</dbReference>
<protein>
    <submittedName>
        <fullName evidence="2">EAL domain-containing protein</fullName>
    </submittedName>
</protein>
<dbReference type="Gene3D" id="2.40.10.220">
    <property type="entry name" value="predicted glycosyltransferase like domains"/>
    <property type="match status" value="1"/>
</dbReference>
<gene>
    <name evidence="2" type="ORF">H9L14_08205</name>
</gene>
<dbReference type="InterPro" id="IPR009875">
    <property type="entry name" value="PilZ_domain"/>
</dbReference>
<dbReference type="SUPFAM" id="SSF141868">
    <property type="entry name" value="EAL domain-like"/>
    <property type="match status" value="1"/>
</dbReference>
<proteinExistence type="predicted"/>
<dbReference type="InterPro" id="IPR001633">
    <property type="entry name" value="EAL_dom"/>
</dbReference>
<accession>A0ABX6T4N1</accession>
<dbReference type="EMBL" id="CP060782">
    <property type="protein sequence ID" value="QNP44762.1"/>
    <property type="molecule type" value="Genomic_DNA"/>
</dbReference>
<organism evidence="2 3">
    <name type="scientific">Sphingomonas sediminicola</name>
    <dbReference type="NCBI Taxonomy" id="386874"/>
    <lineage>
        <taxon>Bacteria</taxon>
        <taxon>Pseudomonadati</taxon>
        <taxon>Pseudomonadota</taxon>
        <taxon>Alphaproteobacteria</taxon>
        <taxon>Sphingomonadales</taxon>
        <taxon>Sphingomonadaceae</taxon>
        <taxon>Sphingomonas</taxon>
    </lineage>
</organism>
<dbReference type="InterPro" id="IPR035919">
    <property type="entry name" value="EAL_sf"/>
</dbReference>
<dbReference type="Proteomes" id="UP000516105">
    <property type="component" value="Chromosome"/>
</dbReference>
<dbReference type="InterPro" id="IPR050706">
    <property type="entry name" value="Cyclic-di-GMP_PDE-like"/>
</dbReference>
<dbReference type="PANTHER" id="PTHR33121:SF71">
    <property type="entry name" value="OXYGEN SENSOR PROTEIN DOSP"/>
    <property type="match status" value="1"/>
</dbReference>
<dbReference type="Pfam" id="PF00563">
    <property type="entry name" value="EAL"/>
    <property type="match status" value="1"/>
</dbReference>
<dbReference type="Gene3D" id="3.20.20.450">
    <property type="entry name" value="EAL domain"/>
    <property type="match status" value="1"/>
</dbReference>
<evidence type="ECO:0000313" key="2">
    <source>
        <dbReference type="EMBL" id="QNP44762.1"/>
    </source>
</evidence>
<dbReference type="PROSITE" id="PS50883">
    <property type="entry name" value="EAL"/>
    <property type="match status" value="1"/>
</dbReference>
<name>A0ABX6T4N1_9SPHN</name>
<dbReference type="SUPFAM" id="SSF141371">
    <property type="entry name" value="PilZ domain-like"/>
    <property type="match status" value="1"/>
</dbReference>
<dbReference type="Pfam" id="PF07238">
    <property type="entry name" value="PilZ"/>
    <property type="match status" value="1"/>
</dbReference>
<evidence type="ECO:0000259" key="1">
    <source>
        <dbReference type="PROSITE" id="PS50883"/>
    </source>
</evidence>
<evidence type="ECO:0000313" key="3">
    <source>
        <dbReference type="Proteomes" id="UP000516105"/>
    </source>
</evidence>
<reference evidence="2 3" key="1">
    <citation type="submission" date="2020-08" db="EMBL/GenBank/DDBJ databases">
        <title>Genome sequence of Sphingomonas sediminicola KACC 15039T.</title>
        <authorList>
            <person name="Hyun D.-W."/>
            <person name="Bae J.-W."/>
        </authorList>
    </citation>
    <scope>NUCLEOTIDE SEQUENCE [LARGE SCALE GENOMIC DNA]</scope>
    <source>
        <strain evidence="2 3">KACC 15039</strain>
    </source>
</reference>
<feature type="domain" description="EAL" evidence="1">
    <location>
        <begin position="1"/>
        <end position="56"/>
    </location>
</feature>
<keyword evidence="3" id="KW-1185">Reference proteome</keyword>